<accession>A0A3S5AE89</accession>
<proteinExistence type="predicted"/>
<dbReference type="AlphaFoldDB" id="A0A3S5AE89"/>
<keyword evidence="4" id="KW-1185">Reference proteome</keyword>
<sequence length="147" mass="15878">MFLLLFVYQLSRLLLFPVEEVLSTRQNSSLRVCPPRRWLSVSGRDDGTSDVQSLAPSPALVGSTASPASPATHARFSYSRPPLGHQASTGFWISQDDDQHPVTYGSGHPGSAAATMAFHRSSMRRKSMALTCAVSLDLALSEEDATV</sequence>
<feature type="chain" id="PRO_5018577563" evidence="2">
    <location>
        <begin position="16"/>
        <end position="147"/>
    </location>
</feature>
<evidence type="ECO:0000256" key="2">
    <source>
        <dbReference type="SAM" id="SignalP"/>
    </source>
</evidence>
<evidence type="ECO:0000313" key="3">
    <source>
        <dbReference type="EMBL" id="VEL14194.1"/>
    </source>
</evidence>
<keyword evidence="2" id="KW-0732">Signal</keyword>
<gene>
    <name evidence="3" type="ORF">PXEA_LOCUS7634</name>
</gene>
<organism evidence="3 4">
    <name type="scientific">Protopolystoma xenopodis</name>
    <dbReference type="NCBI Taxonomy" id="117903"/>
    <lineage>
        <taxon>Eukaryota</taxon>
        <taxon>Metazoa</taxon>
        <taxon>Spiralia</taxon>
        <taxon>Lophotrochozoa</taxon>
        <taxon>Platyhelminthes</taxon>
        <taxon>Monogenea</taxon>
        <taxon>Polyopisthocotylea</taxon>
        <taxon>Polystomatidea</taxon>
        <taxon>Polystomatidae</taxon>
        <taxon>Protopolystoma</taxon>
    </lineage>
</organism>
<dbReference type="EMBL" id="CAAALY010020308">
    <property type="protein sequence ID" value="VEL14194.1"/>
    <property type="molecule type" value="Genomic_DNA"/>
</dbReference>
<comment type="caution">
    <text evidence="3">The sequence shown here is derived from an EMBL/GenBank/DDBJ whole genome shotgun (WGS) entry which is preliminary data.</text>
</comment>
<evidence type="ECO:0000313" key="4">
    <source>
        <dbReference type="Proteomes" id="UP000784294"/>
    </source>
</evidence>
<feature type="region of interest" description="Disordered" evidence="1">
    <location>
        <begin position="43"/>
        <end position="80"/>
    </location>
</feature>
<name>A0A3S5AE89_9PLAT</name>
<reference evidence="3" key="1">
    <citation type="submission" date="2018-11" db="EMBL/GenBank/DDBJ databases">
        <authorList>
            <consortium name="Pathogen Informatics"/>
        </authorList>
    </citation>
    <scope>NUCLEOTIDE SEQUENCE</scope>
</reference>
<evidence type="ECO:0000256" key="1">
    <source>
        <dbReference type="SAM" id="MobiDB-lite"/>
    </source>
</evidence>
<feature type="compositionally biased region" description="Low complexity" evidence="1">
    <location>
        <begin position="63"/>
        <end position="72"/>
    </location>
</feature>
<protein>
    <submittedName>
        <fullName evidence="3">Uncharacterized protein</fullName>
    </submittedName>
</protein>
<dbReference type="Proteomes" id="UP000784294">
    <property type="component" value="Unassembled WGS sequence"/>
</dbReference>
<feature type="signal peptide" evidence="2">
    <location>
        <begin position="1"/>
        <end position="15"/>
    </location>
</feature>